<evidence type="ECO:0000256" key="3">
    <source>
        <dbReference type="ARBA" id="ARBA00022692"/>
    </source>
</evidence>
<dbReference type="GO" id="GO:0004672">
    <property type="term" value="F:protein kinase activity"/>
    <property type="evidence" value="ECO:0007669"/>
    <property type="project" value="InterPro"/>
</dbReference>
<evidence type="ECO:0000256" key="1">
    <source>
        <dbReference type="ARBA" id="ARBA00004370"/>
    </source>
</evidence>
<evidence type="ECO:0000256" key="9">
    <source>
        <dbReference type="SAM" id="SignalP"/>
    </source>
</evidence>
<evidence type="ECO:0000313" key="12">
    <source>
        <dbReference type="Proteomes" id="UP000886595"/>
    </source>
</evidence>
<keyword evidence="8" id="KW-0067">ATP-binding</keyword>
<keyword evidence="2" id="KW-0433">Leucine-rich repeat</keyword>
<dbReference type="InterPro" id="IPR000719">
    <property type="entry name" value="Prot_kinase_dom"/>
</dbReference>
<dbReference type="PROSITE" id="PS50011">
    <property type="entry name" value="PROTEIN_KINASE_DOM"/>
    <property type="match status" value="1"/>
</dbReference>
<dbReference type="PROSITE" id="PS00107">
    <property type="entry name" value="PROTEIN_KINASE_ATP"/>
    <property type="match status" value="1"/>
</dbReference>
<dbReference type="GO" id="GO:0005524">
    <property type="term" value="F:ATP binding"/>
    <property type="evidence" value="ECO:0007669"/>
    <property type="project" value="UniProtKB-UniRule"/>
</dbReference>
<dbReference type="Proteomes" id="UP000886595">
    <property type="component" value="Unassembled WGS sequence"/>
</dbReference>
<dbReference type="InterPro" id="IPR001611">
    <property type="entry name" value="Leu-rich_rpt"/>
</dbReference>
<feature type="domain" description="Protein kinase" evidence="10">
    <location>
        <begin position="267"/>
        <end position="314"/>
    </location>
</feature>
<dbReference type="SUPFAM" id="SSF56112">
    <property type="entry name" value="Protein kinase-like (PK-like)"/>
    <property type="match status" value="1"/>
</dbReference>
<protein>
    <recommendedName>
        <fullName evidence="10">Protein kinase domain-containing protein</fullName>
    </recommendedName>
</protein>
<dbReference type="InterPro" id="IPR013210">
    <property type="entry name" value="LRR_N_plant-typ"/>
</dbReference>
<feature type="chain" id="PRO_5036493233" description="Protein kinase domain-containing protein" evidence="9">
    <location>
        <begin position="30"/>
        <end position="314"/>
    </location>
</feature>
<keyword evidence="6" id="KW-1133">Transmembrane helix</keyword>
<accession>A0A8X7UIA3</accession>
<evidence type="ECO:0000313" key="11">
    <source>
        <dbReference type="EMBL" id="KAG2279554.1"/>
    </source>
</evidence>
<dbReference type="EMBL" id="JAAMPC010000011">
    <property type="protein sequence ID" value="KAG2279554.1"/>
    <property type="molecule type" value="Genomic_DNA"/>
</dbReference>
<dbReference type="PRINTS" id="PR00019">
    <property type="entry name" value="LEURICHRPT"/>
</dbReference>
<organism evidence="11 12">
    <name type="scientific">Brassica carinata</name>
    <name type="common">Ethiopian mustard</name>
    <name type="synonym">Abyssinian cabbage</name>
    <dbReference type="NCBI Taxonomy" id="52824"/>
    <lineage>
        <taxon>Eukaryota</taxon>
        <taxon>Viridiplantae</taxon>
        <taxon>Streptophyta</taxon>
        <taxon>Embryophyta</taxon>
        <taxon>Tracheophyta</taxon>
        <taxon>Spermatophyta</taxon>
        <taxon>Magnoliopsida</taxon>
        <taxon>eudicotyledons</taxon>
        <taxon>Gunneridae</taxon>
        <taxon>Pentapetalae</taxon>
        <taxon>rosids</taxon>
        <taxon>malvids</taxon>
        <taxon>Brassicales</taxon>
        <taxon>Brassicaceae</taxon>
        <taxon>Brassiceae</taxon>
        <taxon>Brassica</taxon>
    </lineage>
</organism>
<proteinExistence type="predicted"/>
<feature type="signal peptide" evidence="9">
    <location>
        <begin position="1"/>
        <end position="29"/>
    </location>
</feature>
<keyword evidence="7" id="KW-0472">Membrane</keyword>
<dbReference type="InterPro" id="IPR011009">
    <property type="entry name" value="Kinase-like_dom_sf"/>
</dbReference>
<evidence type="ECO:0000256" key="5">
    <source>
        <dbReference type="ARBA" id="ARBA00022737"/>
    </source>
</evidence>
<keyword evidence="5" id="KW-0677">Repeat</keyword>
<comment type="subcellular location">
    <subcellularLocation>
        <location evidence="1">Membrane</location>
    </subcellularLocation>
</comment>
<dbReference type="InterPro" id="IPR032675">
    <property type="entry name" value="LRR_dom_sf"/>
</dbReference>
<dbReference type="Pfam" id="PF13855">
    <property type="entry name" value="LRR_8"/>
    <property type="match status" value="1"/>
</dbReference>
<dbReference type="Gene3D" id="3.30.200.20">
    <property type="entry name" value="Phosphorylase Kinase, domain 1"/>
    <property type="match status" value="1"/>
</dbReference>
<dbReference type="PANTHER" id="PTHR47988">
    <property type="entry name" value="SOMATIC EMBRYOGENESIS RECEPTOR KINASE 1"/>
    <property type="match status" value="1"/>
</dbReference>
<dbReference type="PROSITE" id="PS51257">
    <property type="entry name" value="PROKAR_LIPOPROTEIN"/>
    <property type="match status" value="1"/>
</dbReference>
<name>A0A8X7UIA3_BRACI</name>
<evidence type="ECO:0000256" key="4">
    <source>
        <dbReference type="ARBA" id="ARBA00022729"/>
    </source>
</evidence>
<keyword evidence="3" id="KW-0812">Transmembrane</keyword>
<sequence>MFTFQKMAMSLTVLILACLLSLVSPDAQGDALFALRMSLRALPNQLSDWNQNQVNPCTWSQVICDDKNFVTSLHELLWNFIFKNRNPRNTQDSYVEGNGIAGGIPEEFGNLTSLTSLDLEDNELSGFIPSTLGNLKKLQFLTLSRNKLNGTILLLDSNHLSGQIPQSLFQIPKYNFTGNNLNCGVGQPHPCVSEVARSGDSSKPKTGIIAGVVAELQSSSLESWCSCSAGTGIKDTNVTCSLMLQENRIWTAKRFAWRELQLATDNFSEKNVLGQGGFGKVYKGVLPDNTKVAVKDSQTSNLPAETLLSREKSR</sequence>
<dbReference type="Gene3D" id="3.80.10.10">
    <property type="entry name" value="Ribonuclease Inhibitor"/>
    <property type="match status" value="1"/>
</dbReference>
<feature type="binding site" evidence="8">
    <location>
        <position position="295"/>
    </location>
    <ligand>
        <name>ATP</name>
        <dbReference type="ChEBI" id="CHEBI:30616"/>
    </ligand>
</feature>
<dbReference type="Pfam" id="PF08263">
    <property type="entry name" value="LRRNT_2"/>
    <property type="match status" value="1"/>
</dbReference>
<dbReference type="OrthoDB" id="1056777at2759"/>
<keyword evidence="12" id="KW-1185">Reference proteome</keyword>
<comment type="caution">
    <text evidence="11">The sequence shown here is derived from an EMBL/GenBank/DDBJ whole genome shotgun (WGS) entry which is preliminary data.</text>
</comment>
<keyword evidence="4 9" id="KW-0732">Signal</keyword>
<evidence type="ECO:0000256" key="7">
    <source>
        <dbReference type="ARBA" id="ARBA00023136"/>
    </source>
</evidence>
<evidence type="ECO:0000259" key="10">
    <source>
        <dbReference type="PROSITE" id="PS50011"/>
    </source>
</evidence>
<evidence type="ECO:0000256" key="2">
    <source>
        <dbReference type="ARBA" id="ARBA00022614"/>
    </source>
</evidence>
<keyword evidence="8" id="KW-0547">Nucleotide-binding</keyword>
<dbReference type="SUPFAM" id="SSF52058">
    <property type="entry name" value="L domain-like"/>
    <property type="match status" value="1"/>
</dbReference>
<dbReference type="InterPro" id="IPR017441">
    <property type="entry name" value="Protein_kinase_ATP_BS"/>
</dbReference>
<reference evidence="11 12" key="1">
    <citation type="submission" date="2020-02" db="EMBL/GenBank/DDBJ databases">
        <authorList>
            <person name="Ma Q."/>
            <person name="Huang Y."/>
            <person name="Song X."/>
            <person name="Pei D."/>
        </authorList>
    </citation>
    <scope>NUCLEOTIDE SEQUENCE [LARGE SCALE GENOMIC DNA]</scope>
    <source>
        <strain evidence="11">Sxm20200214</strain>
        <tissue evidence="11">Leaf</tissue>
    </source>
</reference>
<evidence type="ECO:0000256" key="8">
    <source>
        <dbReference type="PROSITE-ProRule" id="PRU10141"/>
    </source>
</evidence>
<gene>
    <name evidence="11" type="ORF">Bca52824_050774</name>
</gene>
<evidence type="ECO:0000256" key="6">
    <source>
        <dbReference type="ARBA" id="ARBA00022989"/>
    </source>
</evidence>
<dbReference type="AlphaFoldDB" id="A0A8X7UIA3"/>
<dbReference type="GO" id="GO:0016020">
    <property type="term" value="C:membrane"/>
    <property type="evidence" value="ECO:0007669"/>
    <property type="project" value="UniProtKB-SubCell"/>
</dbReference>